<proteinExistence type="predicted"/>
<dbReference type="Proteomes" id="UP001320706">
    <property type="component" value="Unassembled WGS sequence"/>
</dbReference>
<protein>
    <submittedName>
        <fullName evidence="1">Uncharacterized protein</fullName>
    </submittedName>
</protein>
<reference evidence="1" key="1">
    <citation type="submission" date="2024-02" db="EMBL/GenBank/DDBJ databases">
        <title>Metagenome Assembled Genome of Zalaria obscura JY119.</title>
        <authorList>
            <person name="Vighnesh L."/>
            <person name="Jagadeeshwari U."/>
            <person name="Venkata Ramana C."/>
            <person name="Sasikala C."/>
        </authorList>
    </citation>
    <scope>NUCLEOTIDE SEQUENCE</scope>
    <source>
        <strain evidence="1">JY119</strain>
    </source>
</reference>
<sequence length="341" mass="37613">MSGETRMQNRTRWDAQRTYLICGRHAVVYLATVIEQRSSTEEAKTAKQAFGATLTRLPEELSSQRTERTERTASTKKIVAVILDRLAAADGRQGLLSTLCGPRLNARKSVIFGSPAVVETLLEISEMHGMARDAATANTPLAPSVEKAYYRKCIELKRRLNEVEDANDAARLRKLRLNRAIMKMRLERAFLLEQLAKRMDGTADEEGDEAESPAETSLYLRYAPTLSLELTSADTSLQPGTVSLSQPKRPRRQRALSGSLNPTHAHPVPIPAIPHSSPYATAEDATGIYGRPTYHLAPKPEYPRAQRQQSVQVGGALDTRGGMGEELDVGTRSEESMENEG</sequence>
<accession>A0ACC3SAP7</accession>
<keyword evidence="2" id="KW-1185">Reference proteome</keyword>
<gene>
    <name evidence="1" type="ORF">M8818_005762</name>
</gene>
<dbReference type="EMBL" id="JAMKPW020000033">
    <property type="protein sequence ID" value="KAK8202235.1"/>
    <property type="molecule type" value="Genomic_DNA"/>
</dbReference>
<organism evidence="1 2">
    <name type="scientific">Zalaria obscura</name>
    <dbReference type="NCBI Taxonomy" id="2024903"/>
    <lineage>
        <taxon>Eukaryota</taxon>
        <taxon>Fungi</taxon>
        <taxon>Dikarya</taxon>
        <taxon>Ascomycota</taxon>
        <taxon>Pezizomycotina</taxon>
        <taxon>Dothideomycetes</taxon>
        <taxon>Dothideomycetidae</taxon>
        <taxon>Dothideales</taxon>
        <taxon>Zalariaceae</taxon>
        <taxon>Zalaria</taxon>
    </lineage>
</organism>
<name>A0ACC3SAP7_9PEZI</name>
<evidence type="ECO:0000313" key="1">
    <source>
        <dbReference type="EMBL" id="KAK8202235.1"/>
    </source>
</evidence>
<comment type="caution">
    <text evidence="1">The sequence shown here is derived from an EMBL/GenBank/DDBJ whole genome shotgun (WGS) entry which is preliminary data.</text>
</comment>
<evidence type="ECO:0000313" key="2">
    <source>
        <dbReference type="Proteomes" id="UP001320706"/>
    </source>
</evidence>